<proteinExistence type="predicted"/>
<evidence type="ECO:0000313" key="2">
    <source>
        <dbReference type="EMBL" id="KIW65727.1"/>
    </source>
</evidence>
<dbReference type="InterPro" id="IPR034444">
    <property type="entry name" value="Nuo17.8"/>
</dbReference>
<accession>A0A0D2DUF4</accession>
<reference evidence="2 3" key="1">
    <citation type="submission" date="2015-01" db="EMBL/GenBank/DDBJ databases">
        <title>The Genome Sequence of Capronia semiimmersa CBS27337.</title>
        <authorList>
            <consortium name="The Broad Institute Genomics Platform"/>
            <person name="Cuomo C."/>
            <person name="de Hoog S."/>
            <person name="Gorbushina A."/>
            <person name="Stielow B."/>
            <person name="Teixiera M."/>
            <person name="Abouelleil A."/>
            <person name="Chapman S.B."/>
            <person name="Priest M."/>
            <person name="Young S.K."/>
            <person name="Wortman J."/>
            <person name="Nusbaum C."/>
            <person name="Birren B."/>
        </authorList>
    </citation>
    <scope>NUCLEOTIDE SEQUENCE [LARGE SCALE GENOMIC DNA]</scope>
    <source>
        <strain evidence="2 3">CBS 27337</strain>
    </source>
</reference>
<dbReference type="HOGENOM" id="CLU_095735_1_1_1"/>
<gene>
    <name evidence="2" type="ORF">PV04_07954</name>
</gene>
<dbReference type="PANTHER" id="PTHR42100:SF1">
    <property type="entry name" value="OXIDOREDUCTASE 178 KDA SUBUNIT, PUTATIVE (AFU_ORTHOLOGUE AFUA_8G04320)-RELATED"/>
    <property type="match status" value="1"/>
</dbReference>
<organism evidence="2 3">
    <name type="scientific">Phialophora macrospora</name>
    <dbReference type="NCBI Taxonomy" id="1851006"/>
    <lineage>
        <taxon>Eukaryota</taxon>
        <taxon>Fungi</taxon>
        <taxon>Dikarya</taxon>
        <taxon>Ascomycota</taxon>
        <taxon>Pezizomycotina</taxon>
        <taxon>Eurotiomycetes</taxon>
        <taxon>Chaetothyriomycetidae</taxon>
        <taxon>Chaetothyriales</taxon>
        <taxon>Herpotrichiellaceae</taxon>
        <taxon>Phialophora</taxon>
    </lineage>
</organism>
<feature type="compositionally biased region" description="Basic and acidic residues" evidence="1">
    <location>
        <begin position="27"/>
        <end position="42"/>
    </location>
</feature>
<evidence type="ECO:0000313" key="3">
    <source>
        <dbReference type="Proteomes" id="UP000054266"/>
    </source>
</evidence>
<dbReference type="STRING" id="5601.A0A0D2DUF4"/>
<name>A0A0D2DUF4_9EURO</name>
<dbReference type="GO" id="GO:0005739">
    <property type="term" value="C:mitochondrion"/>
    <property type="evidence" value="ECO:0007669"/>
    <property type="project" value="InterPro"/>
</dbReference>
<dbReference type="EMBL" id="KN846960">
    <property type="protein sequence ID" value="KIW65727.1"/>
    <property type="molecule type" value="Genomic_DNA"/>
</dbReference>
<dbReference type="PANTHER" id="PTHR42100">
    <property type="entry name" value="OXIDOREDUCTASE 178 KDA SUBUNIT, PUTATIVE (AFU_ORTHOLOGUE AFUA_8G04320)-RELATED"/>
    <property type="match status" value="1"/>
</dbReference>
<protein>
    <recommendedName>
        <fullName evidence="4">NADH-ubiquinone oxidoreductase 17.8 kDa subunit, mitochondrial</fullName>
    </recommendedName>
</protein>
<keyword evidence="3" id="KW-1185">Reference proteome</keyword>
<feature type="region of interest" description="Disordered" evidence="1">
    <location>
        <begin position="1"/>
        <end position="43"/>
    </location>
</feature>
<evidence type="ECO:0000256" key="1">
    <source>
        <dbReference type="SAM" id="MobiDB-lite"/>
    </source>
</evidence>
<evidence type="ECO:0008006" key="4">
    <source>
        <dbReference type="Google" id="ProtNLM"/>
    </source>
</evidence>
<dbReference type="Proteomes" id="UP000054266">
    <property type="component" value="Unassembled WGS sequence"/>
</dbReference>
<sequence length="198" mass="21654">MSFVSRGARAAGRPLRQSIRQPPRRFAGHEAGHGHGDAHHSGESAFHVATGSGQEGFGKGFYFAIATIPLFYIVYSVASSPSDNAITRLVQRYDAGREVQLRKDALHTTMMEQAAADRQLFAATPTNAAGPPLRHQEMFNFGSPWNVSAGHGTADLAALAKHYEETHKDIEQERIARFKKQKGSVYDMPFGEVESSKA</sequence>
<dbReference type="AlphaFoldDB" id="A0A0D2DUF4"/>